<gene>
    <name evidence="2" type="ORF">B0I31_10296</name>
</gene>
<feature type="transmembrane region" description="Helical" evidence="1">
    <location>
        <begin position="284"/>
        <end position="303"/>
    </location>
</feature>
<keyword evidence="1" id="KW-1133">Transmembrane helix</keyword>
<evidence type="ECO:0000313" key="2">
    <source>
        <dbReference type="EMBL" id="PSL57119.1"/>
    </source>
</evidence>
<feature type="transmembrane region" description="Helical" evidence="1">
    <location>
        <begin position="315"/>
        <end position="334"/>
    </location>
</feature>
<reference evidence="2 3" key="1">
    <citation type="submission" date="2018-03" db="EMBL/GenBank/DDBJ databases">
        <title>Genomic Encyclopedia of Type Strains, Phase III (KMG-III): the genomes of soil and plant-associated and newly described type strains.</title>
        <authorList>
            <person name="Whitman W."/>
        </authorList>
    </citation>
    <scope>NUCLEOTIDE SEQUENCE [LARGE SCALE GENOMIC DNA]</scope>
    <source>
        <strain evidence="2 3">CGMCC 4.7097</strain>
    </source>
</reference>
<organism evidence="2 3">
    <name type="scientific">Saccharothrix carnea</name>
    <dbReference type="NCBI Taxonomy" id="1280637"/>
    <lineage>
        <taxon>Bacteria</taxon>
        <taxon>Bacillati</taxon>
        <taxon>Actinomycetota</taxon>
        <taxon>Actinomycetes</taxon>
        <taxon>Pseudonocardiales</taxon>
        <taxon>Pseudonocardiaceae</taxon>
        <taxon>Saccharothrix</taxon>
    </lineage>
</organism>
<feature type="transmembrane region" description="Helical" evidence="1">
    <location>
        <begin position="364"/>
        <end position="380"/>
    </location>
</feature>
<accession>A0A2P8IF64</accession>
<name>A0A2P8IF64_SACCR</name>
<keyword evidence="1" id="KW-0812">Transmembrane</keyword>
<evidence type="ECO:0000256" key="1">
    <source>
        <dbReference type="SAM" id="Phobius"/>
    </source>
</evidence>
<dbReference type="AlphaFoldDB" id="A0A2P8IF64"/>
<feature type="transmembrane region" description="Helical" evidence="1">
    <location>
        <begin position="21"/>
        <end position="43"/>
    </location>
</feature>
<evidence type="ECO:0000313" key="3">
    <source>
        <dbReference type="Proteomes" id="UP000241118"/>
    </source>
</evidence>
<keyword evidence="1" id="KW-0472">Membrane</keyword>
<dbReference type="EMBL" id="PYAX01000002">
    <property type="protein sequence ID" value="PSL57119.1"/>
    <property type="molecule type" value="Genomic_DNA"/>
</dbReference>
<protein>
    <submittedName>
        <fullName evidence="2">Uncharacterized protein</fullName>
    </submittedName>
</protein>
<sequence>MFASVLREITGYFDRRALVSTFFPVLVFLGAIVIVMWTTASGVAGAVAEWSRVSAVVQALLLVGFLAVVTFLTFLLGNLREWLDRISQGHWPSWADRFGAPLVQRHNAARQTLIDRDNLLRKREEELVGERYALPRPETVVPAPLPDTEIDTRLDDLATALTSGAWSPGTARKAAEIAGALRDEESARVMRFTDVLVLLDERLAVAEQQVRSERAKVQQELFVWYPQLPHGVLPTRLGNVVRAAEQHPSVRYRLDAVVLWTRLQPLLPKDFADSVRNAKVSVDLLLTMAVFLPLFGAPLSWWLAVRLPRVVSTPAAWLTYLAMVVCTATACVVLRRARDRLMALAVAGILLVVSFWSSTLRVEIGVLWTVALFVMAYGLYRNAVHAAVAYTERLRTAFDLYRWKLLEELRIALPTTLDEERLVWRDLTQFLYRGGTAEPTGFRYDHPAPVQVLIDWQNQRASIGDAREPSPKRHDGPPA</sequence>
<keyword evidence="3" id="KW-1185">Reference proteome</keyword>
<dbReference type="Proteomes" id="UP000241118">
    <property type="component" value="Unassembled WGS sequence"/>
</dbReference>
<feature type="transmembrane region" description="Helical" evidence="1">
    <location>
        <begin position="341"/>
        <end position="358"/>
    </location>
</feature>
<feature type="transmembrane region" description="Helical" evidence="1">
    <location>
        <begin position="55"/>
        <end position="76"/>
    </location>
</feature>
<proteinExistence type="predicted"/>
<comment type="caution">
    <text evidence="2">The sequence shown here is derived from an EMBL/GenBank/DDBJ whole genome shotgun (WGS) entry which is preliminary data.</text>
</comment>